<evidence type="ECO:0000313" key="2">
    <source>
        <dbReference type="Proteomes" id="UP000316213"/>
    </source>
</evidence>
<keyword evidence="2" id="KW-1185">Reference proteome</keyword>
<name>A0A5C6A7Y5_9BACT</name>
<sequence length="453" mass="50940">MRRQIACPIFEEHASVLAHWVRRRASDRTLICLDAHLDLQVISHVRLDRLRDCQNADEVASFMKPHHLWPDECVRLGRQYSYGIEDFLYAASYLGIIRRLIWVAPPHVPILDPQTAIAQLQQSDAITANDLKSLRLVSASSNMASWIEAKLYGLEILICRSESLPFLEIESDALVDIDIDYFVELPSEEIGSPVEATADLLMNLNLSFDEVTVSRSVHSGYTPHRHAVIAERLAHRFANAQANPDQPIRSDRHDDRDDPLRLACRHSARGMSVNRESLAGLVANHQELLDNLQNPKTGLLHAAIGLLACQIDDLDVAITSYFAAREVLGGHPELALEIAKLCLRFARWDEAEQYFRDAFADDKTRTAAHYYLGYLHVRRSVETPDAARLKTAREQLLAAHQAAPVWPEVMALLAQVETMLGDSAAAGRRQEELRALEQIHCDILEQMKAGDHG</sequence>
<proteinExistence type="predicted"/>
<protein>
    <recommendedName>
        <fullName evidence="3">Tetratricopeptide repeat protein</fullName>
    </recommendedName>
</protein>
<reference evidence="1 2" key="1">
    <citation type="submission" date="2019-02" db="EMBL/GenBank/DDBJ databases">
        <title>Deep-cultivation of Planctomycetes and their phenomic and genomic characterization uncovers novel biology.</title>
        <authorList>
            <person name="Wiegand S."/>
            <person name="Jogler M."/>
            <person name="Boedeker C."/>
            <person name="Pinto D."/>
            <person name="Vollmers J."/>
            <person name="Rivas-Marin E."/>
            <person name="Kohn T."/>
            <person name="Peeters S.H."/>
            <person name="Heuer A."/>
            <person name="Rast P."/>
            <person name="Oberbeckmann S."/>
            <person name="Bunk B."/>
            <person name="Jeske O."/>
            <person name="Meyerdierks A."/>
            <person name="Storesund J.E."/>
            <person name="Kallscheuer N."/>
            <person name="Luecker S."/>
            <person name="Lage O.M."/>
            <person name="Pohl T."/>
            <person name="Merkel B.J."/>
            <person name="Hornburger P."/>
            <person name="Mueller R.-W."/>
            <person name="Bruemmer F."/>
            <person name="Labrenz M."/>
            <person name="Spormann A.M."/>
            <person name="Op Den Camp H."/>
            <person name="Overmann J."/>
            <person name="Amann R."/>
            <person name="Jetten M.S.M."/>
            <person name="Mascher T."/>
            <person name="Medema M.H."/>
            <person name="Devos D.P."/>
            <person name="Kaster A.-K."/>
            <person name="Ovreas L."/>
            <person name="Rohde M."/>
            <person name="Galperin M.Y."/>
            <person name="Jogler C."/>
        </authorList>
    </citation>
    <scope>NUCLEOTIDE SEQUENCE [LARGE SCALE GENOMIC DNA]</scope>
    <source>
        <strain evidence="1 2">Pla100</strain>
    </source>
</reference>
<dbReference type="Gene3D" id="1.25.40.10">
    <property type="entry name" value="Tetratricopeptide repeat domain"/>
    <property type="match status" value="1"/>
</dbReference>
<dbReference type="AlphaFoldDB" id="A0A5C6A7Y5"/>
<dbReference type="EMBL" id="SJPM01000006">
    <property type="protein sequence ID" value="TWT95556.1"/>
    <property type="molecule type" value="Genomic_DNA"/>
</dbReference>
<accession>A0A5C6A7Y5</accession>
<dbReference type="InterPro" id="IPR011990">
    <property type="entry name" value="TPR-like_helical_dom_sf"/>
</dbReference>
<dbReference type="SUPFAM" id="SSF48452">
    <property type="entry name" value="TPR-like"/>
    <property type="match status" value="1"/>
</dbReference>
<organism evidence="1 2">
    <name type="scientific">Neorhodopirellula pilleata</name>
    <dbReference type="NCBI Taxonomy" id="2714738"/>
    <lineage>
        <taxon>Bacteria</taxon>
        <taxon>Pseudomonadati</taxon>
        <taxon>Planctomycetota</taxon>
        <taxon>Planctomycetia</taxon>
        <taxon>Pirellulales</taxon>
        <taxon>Pirellulaceae</taxon>
        <taxon>Neorhodopirellula</taxon>
    </lineage>
</organism>
<comment type="caution">
    <text evidence="1">The sequence shown here is derived from an EMBL/GenBank/DDBJ whole genome shotgun (WGS) entry which is preliminary data.</text>
</comment>
<evidence type="ECO:0008006" key="3">
    <source>
        <dbReference type="Google" id="ProtNLM"/>
    </source>
</evidence>
<evidence type="ECO:0000313" key="1">
    <source>
        <dbReference type="EMBL" id="TWT95556.1"/>
    </source>
</evidence>
<gene>
    <name evidence="1" type="ORF">Pla100_31970</name>
</gene>
<dbReference type="Proteomes" id="UP000316213">
    <property type="component" value="Unassembled WGS sequence"/>
</dbReference>